<gene>
    <name evidence="3" type="ORF">X797_009841</name>
</gene>
<evidence type="ECO:0000256" key="1">
    <source>
        <dbReference type="ARBA" id="ARBA00007447"/>
    </source>
</evidence>
<dbReference type="PANTHER" id="PTHR47966:SF51">
    <property type="entry name" value="BETA-SITE APP-CLEAVING ENZYME, ISOFORM A-RELATED"/>
    <property type="match status" value="1"/>
</dbReference>
<dbReference type="InterPro" id="IPR033121">
    <property type="entry name" value="PEPTIDASE_A1"/>
</dbReference>
<accession>A0A0A1UNW3</accession>
<dbReference type="CDD" id="cd05471">
    <property type="entry name" value="pepsin_like"/>
    <property type="match status" value="1"/>
</dbReference>
<dbReference type="Gene3D" id="2.40.70.10">
    <property type="entry name" value="Acid Proteases"/>
    <property type="match status" value="2"/>
</dbReference>
<comment type="caution">
    <text evidence="3">The sequence shown here is derived from an EMBL/GenBank/DDBJ whole genome shotgun (WGS) entry which is preliminary data.</text>
</comment>
<dbReference type="InterPro" id="IPR001461">
    <property type="entry name" value="Aspartic_peptidase_A1"/>
</dbReference>
<name>A0A0A1UNW3_9HYPO</name>
<sequence>MKKHGRNSLTAVGMAVLAKLPDTLASLNLPITDMFTHGAVNIDIGLPDTQYTLLFDPGSSNTWIGAQKAYVITSSSQKTSDSVAVTYGSGSFSGLEYNDILTISGAAFNQSIGVANTTTGVTEVDGLLGLGPTDLTLGTLTPDKSQTIPTVPDNLFSQGHVESATVTIVKQAITFGSTSLTNVTYAPITEVAVAKTFWGFDASVAYGDSSLLSAKAGIIDHGSTATLLSTSSFNHLLNLTGATVDENTGLPVLSSCSALDPIILTLAGVNITIPVDVYRWPADNNTAIGGDENKCYLAISNIGTSFENLSQRPDLQFRKSSFSGNQADADNVSFILGYNTLKHFGVVLDKENSLIGMTNQVMEAR</sequence>
<dbReference type="Proteomes" id="UP000030151">
    <property type="component" value="Unassembled WGS sequence"/>
</dbReference>
<dbReference type="AlphaFoldDB" id="A0A0A1UNW3"/>
<dbReference type="HOGENOM" id="CLU_038846_0_0_1"/>
<organism evidence="3 4">
    <name type="scientific">Metarhizium robertsii</name>
    <dbReference type="NCBI Taxonomy" id="568076"/>
    <lineage>
        <taxon>Eukaryota</taxon>
        <taxon>Fungi</taxon>
        <taxon>Dikarya</taxon>
        <taxon>Ascomycota</taxon>
        <taxon>Pezizomycotina</taxon>
        <taxon>Sordariomycetes</taxon>
        <taxon>Hypocreomycetidae</taxon>
        <taxon>Hypocreales</taxon>
        <taxon>Clavicipitaceae</taxon>
        <taxon>Metarhizium</taxon>
    </lineage>
</organism>
<dbReference type="GO" id="GO:0004190">
    <property type="term" value="F:aspartic-type endopeptidase activity"/>
    <property type="evidence" value="ECO:0007669"/>
    <property type="project" value="InterPro"/>
</dbReference>
<dbReference type="Pfam" id="PF00026">
    <property type="entry name" value="Asp"/>
    <property type="match status" value="1"/>
</dbReference>
<evidence type="ECO:0000259" key="2">
    <source>
        <dbReference type="PROSITE" id="PS51767"/>
    </source>
</evidence>
<dbReference type="InterPro" id="IPR021109">
    <property type="entry name" value="Peptidase_aspartic_dom_sf"/>
</dbReference>
<dbReference type="OrthoDB" id="771136at2759"/>
<dbReference type="GO" id="GO:0006508">
    <property type="term" value="P:proteolysis"/>
    <property type="evidence" value="ECO:0007669"/>
    <property type="project" value="InterPro"/>
</dbReference>
<reference evidence="3 4" key="1">
    <citation type="submission" date="2014-02" db="EMBL/GenBank/DDBJ databases">
        <title>The genome sequence of the entomopathogenic fungus Metarhizium robertsii ARSEF 2575.</title>
        <authorList>
            <person name="Giuliano Garisto Donzelli B."/>
            <person name="Roe B.A."/>
            <person name="Macmil S.L."/>
            <person name="Krasnoff S.B."/>
            <person name="Gibson D.M."/>
        </authorList>
    </citation>
    <scope>NUCLEOTIDE SEQUENCE [LARGE SCALE GENOMIC DNA]</scope>
    <source>
        <strain evidence="3 4">ARSEF 2575</strain>
    </source>
</reference>
<dbReference type="PANTHER" id="PTHR47966">
    <property type="entry name" value="BETA-SITE APP-CLEAVING ENZYME, ISOFORM A-RELATED"/>
    <property type="match status" value="1"/>
</dbReference>
<comment type="similarity">
    <text evidence="1">Belongs to the peptidase A1 family.</text>
</comment>
<dbReference type="InterPro" id="IPR034164">
    <property type="entry name" value="Pepsin-like_dom"/>
</dbReference>
<dbReference type="PROSITE" id="PS51767">
    <property type="entry name" value="PEPTIDASE_A1"/>
    <property type="match status" value="1"/>
</dbReference>
<evidence type="ECO:0000313" key="3">
    <source>
        <dbReference type="EMBL" id="EXU97076.1"/>
    </source>
</evidence>
<evidence type="ECO:0000313" key="4">
    <source>
        <dbReference type="Proteomes" id="UP000030151"/>
    </source>
</evidence>
<proteinExistence type="inferred from homology"/>
<dbReference type="SUPFAM" id="SSF50630">
    <property type="entry name" value="Acid proteases"/>
    <property type="match status" value="1"/>
</dbReference>
<protein>
    <submittedName>
        <fullName evidence="3">Peptidase A1family protein</fullName>
    </submittedName>
</protein>
<dbReference type="EMBL" id="JELW01000041">
    <property type="protein sequence ID" value="EXU97076.1"/>
    <property type="molecule type" value="Genomic_DNA"/>
</dbReference>
<feature type="domain" description="Peptidase A1" evidence="2">
    <location>
        <begin position="38"/>
        <end position="358"/>
    </location>
</feature>
<dbReference type="PRINTS" id="PR00792">
    <property type="entry name" value="PEPSIN"/>
</dbReference>
<dbReference type="eggNOG" id="KOG1339">
    <property type="taxonomic scope" value="Eukaryota"/>
</dbReference>